<accession>A0AAW0B2F7</accession>
<dbReference type="Proteomes" id="UP001383192">
    <property type="component" value="Unassembled WGS sequence"/>
</dbReference>
<protein>
    <recommendedName>
        <fullName evidence="1">F-box domain-containing protein</fullName>
    </recommendedName>
</protein>
<dbReference type="InterPro" id="IPR036047">
    <property type="entry name" value="F-box-like_dom_sf"/>
</dbReference>
<dbReference type="AlphaFoldDB" id="A0AAW0B2F7"/>
<dbReference type="Gene3D" id="1.20.1280.50">
    <property type="match status" value="1"/>
</dbReference>
<dbReference type="EMBL" id="JAYKXP010000193">
    <property type="protein sequence ID" value="KAK7020175.1"/>
    <property type="molecule type" value="Genomic_DNA"/>
</dbReference>
<keyword evidence="3" id="KW-1185">Reference proteome</keyword>
<organism evidence="2 3">
    <name type="scientific">Paramarasmius palmivorus</name>
    <dbReference type="NCBI Taxonomy" id="297713"/>
    <lineage>
        <taxon>Eukaryota</taxon>
        <taxon>Fungi</taxon>
        <taxon>Dikarya</taxon>
        <taxon>Basidiomycota</taxon>
        <taxon>Agaricomycotina</taxon>
        <taxon>Agaricomycetes</taxon>
        <taxon>Agaricomycetidae</taxon>
        <taxon>Agaricales</taxon>
        <taxon>Marasmiineae</taxon>
        <taxon>Marasmiaceae</taxon>
        <taxon>Paramarasmius</taxon>
    </lineage>
</organism>
<sequence>MTKQRTRIATSKDRRPRSKAAVAKSRHVKVFPLFELPEDIGYEIFSYLDPKDLLSLIDVNTRIHSILLDPSISFVWRTARLHHHEDAPAPMEGISESRWAQLLLDRLTCEICGGYGGKCVINIQKRTCISCLVINGIRCEDVASIYPNLDDSTLELVPQMLGTIEHKRSYFYPRDELEVVIAALRSFDDDDEQCFYIEKRKKLLAQEKEVERTVRDWHRSEELKKSEMNWRLKRERRTAVKDRLVKMGYTEDDADCWEVFRLPCIRRAAPLTDRSWAMIRNQVVDTINRRKMRRRHEVLDSRNAMISRAYLDFKRSVLGSTWRTFPSPHVISLLNPVHHIKVSQETDITEARFKVAMDSDLRASIDRWTKRQRKFLLKRVNLYGGVDRWRNFRYHLYNEDERFPEAEEVPDFVQDDMFNMELAVVEIICRRCKQISRGMSAAIRHLHCDACTGWKPGELEAPKKSFGDVRLSRTVASCIVREGLDPWSATVDEMDQRNWGSRGRIRPRKYVEHGGKKM</sequence>
<feature type="domain" description="F-box" evidence="1">
    <location>
        <begin position="30"/>
        <end position="79"/>
    </location>
</feature>
<dbReference type="InterPro" id="IPR001810">
    <property type="entry name" value="F-box_dom"/>
</dbReference>
<dbReference type="SMART" id="SM00256">
    <property type="entry name" value="FBOX"/>
    <property type="match status" value="1"/>
</dbReference>
<evidence type="ECO:0000313" key="3">
    <source>
        <dbReference type="Proteomes" id="UP001383192"/>
    </source>
</evidence>
<name>A0AAW0B2F7_9AGAR</name>
<dbReference type="Pfam" id="PF12937">
    <property type="entry name" value="F-box-like"/>
    <property type="match status" value="1"/>
</dbReference>
<evidence type="ECO:0000313" key="2">
    <source>
        <dbReference type="EMBL" id="KAK7020175.1"/>
    </source>
</evidence>
<proteinExistence type="predicted"/>
<evidence type="ECO:0000259" key="1">
    <source>
        <dbReference type="PROSITE" id="PS50181"/>
    </source>
</evidence>
<dbReference type="SUPFAM" id="SSF81383">
    <property type="entry name" value="F-box domain"/>
    <property type="match status" value="1"/>
</dbReference>
<reference evidence="2 3" key="1">
    <citation type="submission" date="2024-01" db="EMBL/GenBank/DDBJ databases">
        <title>A draft genome for a cacao thread blight-causing isolate of Paramarasmius palmivorus.</title>
        <authorList>
            <person name="Baruah I.K."/>
            <person name="Bukari Y."/>
            <person name="Amoako-Attah I."/>
            <person name="Meinhardt L.W."/>
            <person name="Bailey B.A."/>
            <person name="Cohen S.P."/>
        </authorList>
    </citation>
    <scope>NUCLEOTIDE SEQUENCE [LARGE SCALE GENOMIC DNA]</scope>
    <source>
        <strain evidence="2 3">GH-12</strain>
    </source>
</reference>
<dbReference type="PROSITE" id="PS50181">
    <property type="entry name" value="FBOX"/>
    <property type="match status" value="1"/>
</dbReference>
<gene>
    <name evidence="2" type="ORF">VNI00_017854</name>
</gene>
<comment type="caution">
    <text evidence="2">The sequence shown here is derived from an EMBL/GenBank/DDBJ whole genome shotgun (WGS) entry which is preliminary data.</text>
</comment>